<protein>
    <submittedName>
        <fullName evidence="3">Unplaced genomic scaffold PLICRscaffold_15, whole genome shotgun sequence</fullName>
    </submittedName>
</protein>
<dbReference type="GO" id="GO:0005829">
    <property type="term" value="C:cytosol"/>
    <property type="evidence" value="ECO:0007669"/>
    <property type="project" value="TreeGrafter"/>
</dbReference>
<dbReference type="OrthoDB" id="433738at2759"/>
<dbReference type="GO" id="GO:0044183">
    <property type="term" value="F:protein folding chaperone"/>
    <property type="evidence" value="ECO:0007669"/>
    <property type="project" value="TreeGrafter"/>
</dbReference>
<organism evidence="3 4">
    <name type="scientific">Plicaturopsis crispa FD-325 SS-3</name>
    <dbReference type="NCBI Taxonomy" id="944288"/>
    <lineage>
        <taxon>Eukaryota</taxon>
        <taxon>Fungi</taxon>
        <taxon>Dikarya</taxon>
        <taxon>Basidiomycota</taxon>
        <taxon>Agaricomycotina</taxon>
        <taxon>Agaricomycetes</taxon>
        <taxon>Agaricomycetidae</taxon>
        <taxon>Amylocorticiales</taxon>
        <taxon>Amylocorticiaceae</taxon>
        <taxon>Plicatura</taxon>
        <taxon>Plicaturopsis crispa</taxon>
    </lineage>
</organism>
<feature type="repeat" description="TPR" evidence="1">
    <location>
        <begin position="85"/>
        <end position="118"/>
    </location>
</feature>
<dbReference type="GO" id="GO:0012505">
    <property type="term" value="C:endomembrane system"/>
    <property type="evidence" value="ECO:0007669"/>
    <property type="project" value="TreeGrafter"/>
</dbReference>
<evidence type="ECO:0000256" key="1">
    <source>
        <dbReference type="PROSITE-ProRule" id="PRU00339"/>
    </source>
</evidence>
<dbReference type="InterPro" id="IPR019734">
    <property type="entry name" value="TPR_rpt"/>
</dbReference>
<evidence type="ECO:0000313" key="4">
    <source>
        <dbReference type="Proteomes" id="UP000053263"/>
    </source>
</evidence>
<dbReference type="GO" id="GO:0016020">
    <property type="term" value="C:membrane"/>
    <property type="evidence" value="ECO:0007669"/>
    <property type="project" value="TreeGrafter"/>
</dbReference>
<feature type="repeat" description="TPR" evidence="1">
    <location>
        <begin position="119"/>
        <end position="152"/>
    </location>
</feature>
<dbReference type="InterPro" id="IPR050754">
    <property type="entry name" value="FKBP4/5/8-like"/>
</dbReference>
<dbReference type="PROSITE" id="PS50005">
    <property type="entry name" value="TPR"/>
    <property type="match status" value="2"/>
</dbReference>
<name>A0A0C9SYS4_PLICR</name>
<feature type="region of interest" description="Disordered" evidence="2">
    <location>
        <begin position="169"/>
        <end position="200"/>
    </location>
</feature>
<keyword evidence="1" id="KW-0802">TPR repeat</keyword>
<dbReference type="InterPro" id="IPR011990">
    <property type="entry name" value="TPR-like_helical_dom_sf"/>
</dbReference>
<accession>A0A0C9SYS4</accession>
<dbReference type="SUPFAM" id="SSF48452">
    <property type="entry name" value="TPR-like"/>
    <property type="match status" value="1"/>
</dbReference>
<dbReference type="PANTHER" id="PTHR46512:SF1">
    <property type="entry name" value="PEPTIDYLPROLYL ISOMERASE"/>
    <property type="match status" value="1"/>
</dbReference>
<gene>
    <name evidence="3" type="ORF">PLICRDRAFT_45401</name>
</gene>
<keyword evidence="4" id="KW-1185">Reference proteome</keyword>
<evidence type="ECO:0000256" key="2">
    <source>
        <dbReference type="SAM" id="MobiDB-lite"/>
    </source>
</evidence>
<dbReference type="HOGENOM" id="CLU_089717_0_0_1"/>
<dbReference type="SMART" id="SM00028">
    <property type="entry name" value="TPR"/>
    <property type="match status" value="2"/>
</dbReference>
<sequence>MATASGSQSVLDIEQKIAIAKQKKDTADQSFKANNSKDALRAYHEALMYLIGIDKNAMKSMGMSQPVDESAKNKEEKTEVDEIVEKIYANMSACHLKNGNYQRALETANKALAKNEANYKAMFRKGKALGELGYFEKAQKVLDELVSKNPDDAVIVTAELNRLRAIDREREKAQNKKLKGFLTKEKKPAPTAASEPVPTP</sequence>
<dbReference type="GO" id="GO:0043066">
    <property type="term" value="P:negative regulation of apoptotic process"/>
    <property type="evidence" value="ECO:0007669"/>
    <property type="project" value="TreeGrafter"/>
</dbReference>
<dbReference type="Proteomes" id="UP000053263">
    <property type="component" value="Unassembled WGS sequence"/>
</dbReference>
<proteinExistence type="predicted"/>
<dbReference type="PANTHER" id="PTHR46512">
    <property type="entry name" value="PEPTIDYLPROLYL ISOMERASE"/>
    <property type="match status" value="1"/>
</dbReference>
<dbReference type="EMBL" id="KN832568">
    <property type="protein sequence ID" value="KII85220.1"/>
    <property type="molecule type" value="Genomic_DNA"/>
</dbReference>
<dbReference type="Gene3D" id="1.25.40.10">
    <property type="entry name" value="Tetratricopeptide repeat domain"/>
    <property type="match status" value="1"/>
</dbReference>
<evidence type="ECO:0000313" key="3">
    <source>
        <dbReference type="EMBL" id="KII85220.1"/>
    </source>
</evidence>
<dbReference type="Pfam" id="PF14559">
    <property type="entry name" value="TPR_19"/>
    <property type="match status" value="1"/>
</dbReference>
<dbReference type="AlphaFoldDB" id="A0A0C9SYS4"/>
<reference evidence="3 4" key="1">
    <citation type="submission" date="2014-06" db="EMBL/GenBank/DDBJ databases">
        <title>Evolutionary Origins and Diversification of the Mycorrhizal Mutualists.</title>
        <authorList>
            <consortium name="DOE Joint Genome Institute"/>
            <consortium name="Mycorrhizal Genomics Consortium"/>
            <person name="Kohler A."/>
            <person name="Kuo A."/>
            <person name="Nagy L.G."/>
            <person name="Floudas D."/>
            <person name="Copeland A."/>
            <person name="Barry K.W."/>
            <person name="Cichocki N."/>
            <person name="Veneault-Fourrey C."/>
            <person name="LaButti K."/>
            <person name="Lindquist E.A."/>
            <person name="Lipzen A."/>
            <person name="Lundell T."/>
            <person name="Morin E."/>
            <person name="Murat C."/>
            <person name="Riley R."/>
            <person name="Ohm R."/>
            <person name="Sun H."/>
            <person name="Tunlid A."/>
            <person name="Henrissat B."/>
            <person name="Grigoriev I.V."/>
            <person name="Hibbett D.S."/>
            <person name="Martin F."/>
        </authorList>
    </citation>
    <scope>NUCLEOTIDE SEQUENCE [LARGE SCALE GENOMIC DNA]</scope>
    <source>
        <strain evidence="3 4">FD-325 SS-3</strain>
    </source>
</reference>
<dbReference type="GO" id="GO:0005740">
    <property type="term" value="C:mitochondrial envelope"/>
    <property type="evidence" value="ECO:0007669"/>
    <property type="project" value="TreeGrafter"/>
</dbReference>